<reference evidence="2 3" key="1">
    <citation type="journal article" date="2018" name="Nat. Ecol. Evol.">
        <title>Shark genomes provide insights into elasmobranch evolution and the origin of vertebrates.</title>
        <authorList>
            <person name="Hara Y"/>
            <person name="Yamaguchi K"/>
            <person name="Onimaru K"/>
            <person name="Kadota M"/>
            <person name="Koyanagi M"/>
            <person name="Keeley SD"/>
            <person name="Tatsumi K"/>
            <person name="Tanaka K"/>
            <person name="Motone F"/>
            <person name="Kageyama Y"/>
            <person name="Nozu R"/>
            <person name="Adachi N"/>
            <person name="Nishimura O"/>
            <person name="Nakagawa R"/>
            <person name="Tanegashima C"/>
            <person name="Kiyatake I"/>
            <person name="Matsumoto R"/>
            <person name="Murakumo K"/>
            <person name="Nishida K"/>
            <person name="Terakita A"/>
            <person name="Kuratani S"/>
            <person name="Sato K"/>
            <person name="Hyodo S Kuraku.S."/>
        </authorList>
    </citation>
    <scope>NUCLEOTIDE SEQUENCE [LARGE SCALE GENOMIC DNA]</scope>
</reference>
<dbReference type="Proteomes" id="UP000287033">
    <property type="component" value="Unassembled WGS sequence"/>
</dbReference>
<accession>A0A401S6B3</accession>
<keyword evidence="1" id="KW-0732">Signal</keyword>
<dbReference type="EMBL" id="BEZZ01000105">
    <property type="protein sequence ID" value="GCC25936.1"/>
    <property type="molecule type" value="Genomic_DNA"/>
</dbReference>
<gene>
    <name evidence="2" type="ORF">chiPu_0004350</name>
</gene>
<keyword evidence="3" id="KW-1185">Reference proteome</keyword>
<evidence type="ECO:0000256" key="1">
    <source>
        <dbReference type="SAM" id="SignalP"/>
    </source>
</evidence>
<organism evidence="2 3">
    <name type="scientific">Chiloscyllium punctatum</name>
    <name type="common">Brownbanded bambooshark</name>
    <name type="synonym">Hemiscyllium punctatum</name>
    <dbReference type="NCBI Taxonomy" id="137246"/>
    <lineage>
        <taxon>Eukaryota</taxon>
        <taxon>Metazoa</taxon>
        <taxon>Chordata</taxon>
        <taxon>Craniata</taxon>
        <taxon>Vertebrata</taxon>
        <taxon>Chondrichthyes</taxon>
        <taxon>Elasmobranchii</taxon>
        <taxon>Galeomorphii</taxon>
        <taxon>Galeoidea</taxon>
        <taxon>Orectolobiformes</taxon>
        <taxon>Hemiscylliidae</taxon>
        <taxon>Chiloscyllium</taxon>
    </lineage>
</organism>
<protein>
    <submittedName>
        <fullName evidence="2">Uncharacterized protein</fullName>
    </submittedName>
</protein>
<evidence type="ECO:0000313" key="2">
    <source>
        <dbReference type="EMBL" id="GCC25936.1"/>
    </source>
</evidence>
<dbReference type="AlphaFoldDB" id="A0A401S6B3"/>
<sequence>MLRCRLPEPDRPRPRPVPEPPLTMLLLLLSSFLPPDTRASARAVTMERTDRLHGRHFRYLPRPRLHSRSAVGIGAFGGEERIVRISALGVGEYSWCW</sequence>
<feature type="chain" id="PRO_5019375546" evidence="1">
    <location>
        <begin position="40"/>
        <end position="97"/>
    </location>
</feature>
<evidence type="ECO:0000313" key="3">
    <source>
        <dbReference type="Proteomes" id="UP000287033"/>
    </source>
</evidence>
<name>A0A401S6B3_CHIPU</name>
<feature type="signal peptide" evidence="1">
    <location>
        <begin position="1"/>
        <end position="39"/>
    </location>
</feature>
<comment type="caution">
    <text evidence="2">The sequence shown here is derived from an EMBL/GenBank/DDBJ whole genome shotgun (WGS) entry which is preliminary data.</text>
</comment>
<proteinExistence type="predicted"/>